<reference evidence="2" key="1">
    <citation type="journal article" date="2022" name="Mol. Ecol. Resour.">
        <title>The genomes of chicory, endive, great burdock and yacon provide insights into Asteraceae palaeo-polyploidization history and plant inulin production.</title>
        <authorList>
            <person name="Fan W."/>
            <person name="Wang S."/>
            <person name="Wang H."/>
            <person name="Wang A."/>
            <person name="Jiang F."/>
            <person name="Liu H."/>
            <person name="Zhao H."/>
            <person name="Xu D."/>
            <person name="Zhang Y."/>
        </authorList>
    </citation>
    <scope>NUCLEOTIDE SEQUENCE [LARGE SCALE GENOMIC DNA]</scope>
    <source>
        <strain evidence="2">cv. Yunnan</strain>
    </source>
</reference>
<organism evidence="1 2">
    <name type="scientific">Smallanthus sonchifolius</name>
    <dbReference type="NCBI Taxonomy" id="185202"/>
    <lineage>
        <taxon>Eukaryota</taxon>
        <taxon>Viridiplantae</taxon>
        <taxon>Streptophyta</taxon>
        <taxon>Embryophyta</taxon>
        <taxon>Tracheophyta</taxon>
        <taxon>Spermatophyta</taxon>
        <taxon>Magnoliopsida</taxon>
        <taxon>eudicotyledons</taxon>
        <taxon>Gunneridae</taxon>
        <taxon>Pentapetalae</taxon>
        <taxon>asterids</taxon>
        <taxon>campanulids</taxon>
        <taxon>Asterales</taxon>
        <taxon>Asteraceae</taxon>
        <taxon>Asteroideae</taxon>
        <taxon>Heliantheae alliance</taxon>
        <taxon>Millerieae</taxon>
        <taxon>Smallanthus</taxon>
    </lineage>
</organism>
<name>A0ACB9K0G6_9ASTR</name>
<gene>
    <name evidence="1" type="ORF">L1987_07295</name>
</gene>
<dbReference type="Proteomes" id="UP001056120">
    <property type="component" value="Linkage Group LG02"/>
</dbReference>
<evidence type="ECO:0000313" key="2">
    <source>
        <dbReference type="Proteomes" id="UP001056120"/>
    </source>
</evidence>
<keyword evidence="2" id="KW-1185">Reference proteome</keyword>
<evidence type="ECO:0000313" key="1">
    <source>
        <dbReference type="EMBL" id="KAI3825715.1"/>
    </source>
</evidence>
<comment type="caution">
    <text evidence="1">The sequence shown here is derived from an EMBL/GenBank/DDBJ whole genome shotgun (WGS) entry which is preliminary data.</text>
</comment>
<sequence length="671" mass="77560">MERTVYFNGLNSRQPSNQKMEAGNFRIEGNKFRIPLIYALEMRTGDGIDMLIGTNFTRSMNGGIRIEGDEFYQELQETVFFSKQDSEKLKARLKPILNELLEQGYIGEEPLKHWRKNGETCRLDIINPDVTIQDKPLKHVTPALEASFQKHVDALLKLGVIRPSKIRHRTMAMMVNSGTIFDPATGKEIKRKERMVFNYRTLNDNTYKDQYSLPGINTLIQTIETAKLYSKFDLKSGFHQVAMEEDSIEWTAFLVPKGLYEWLVMPFGLKNAPAIFQRKMDECFKGIEEFIAVYIDDILIFSKNESDHEKHLQVMFQIFPEKGLVLSPTKMKIACSEVEFLGAIIGKDKIKLQPHKIKKICDFEEEKLKKKTGLRSFLGILNYARSYIPKLSSLLGPLYEKTKPHGDKRMKPSDYEIIREIKRQVETLSDLEIPPEDAYIVIEVGGCMEGWGGVCKWKRRKMDPKKNERISAYASGKFKTIQSTIDTEINACINSIEKLKIYYLDKREITLRTDFQAIISFYNKTNSNKASRVRWLKFADIIMGTGVQINIEHIEGKQNTLADALSRLVNLCFAECTDQAQEVLMKSLNMIEDVLEEGVRSKKDRNGLDQIIQISNHFQEYMKHHSHSRNQEHCTEDSKSKPIHSQSQMKQEVPTLKSHNNWNPMQQENQL</sequence>
<proteinExistence type="predicted"/>
<accession>A0ACB9K0G6</accession>
<dbReference type="EMBL" id="CM042019">
    <property type="protein sequence ID" value="KAI3825715.1"/>
    <property type="molecule type" value="Genomic_DNA"/>
</dbReference>
<reference evidence="1 2" key="2">
    <citation type="journal article" date="2022" name="Mol. Ecol. Resour.">
        <title>The genomes of chicory, endive, great burdock and yacon provide insights into Asteraceae paleo-polyploidization history and plant inulin production.</title>
        <authorList>
            <person name="Fan W."/>
            <person name="Wang S."/>
            <person name="Wang H."/>
            <person name="Wang A."/>
            <person name="Jiang F."/>
            <person name="Liu H."/>
            <person name="Zhao H."/>
            <person name="Xu D."/>
            <person name="Zhang Y."/>
        </authorList>
    </citation>
    <scope>NUCLEOTIDE SEQUENCE [LARGE SCALE GENOMIC DNA]</scope>
    <source>
        <strain evidence="2">cv. Yunnan</strain>
        <tissue evidence="1">Leaves</tissue>
    </source>
</reference>
<protein>
    <submittedName>
        <fullName evidence="1">Uncharacterized protein</fullName>
    </submittedName>
</protein>